<accession>A0A9P9A7I7</accession>
<evidence type="ECO:0000313" key="3">
    <source>
        <dbReference type="Proteomes" id="UP000770015"/>
    </source>
</evidence>
<sequence>MRERQLKWSIVQVWLHCTRLCLARPWTRGRPEGGECSWLNLAVAHNTSLPPLPLLPLIREEGLLATSLARKQS</sequence>
<feature type="chain" id="PRO_5040351106" description="Secreted protein" evidence="1">
    <location>
        <begin position="24"/>
        <end position="73"/>
    </location>
</feature>
<name>A0A9P9A7I7_9PEZI</name>
<organism evidence="2 3">
    <name type="scientific">Plectosphaerella plurivora</name>
    <dbReference type="NCBI Taxonomy" id="936078"/>
    <lineage>
        <taxon>Eukaryota</taxon>
        <taxon>Fungi</taxon>
        <taxon>Dikarya</taxon>
        <taxon>Ascomycota</taxon>
        <taxon>Pezizomycotina</taxon>
        <taxon>Sordariomycetes</taxon>
        <taxon>Hypocreomycetidae</taxon>
        <taxon>Glomerellales</taxon>
        <taxon>Plectosphaerellaceae</taxon>
        <taxon>Plectosphaerella</taxon>
    </lineage>
</organism>
<evidence type="ECO:0000313" key="2">
    <source>
        <dbReference type="EMBL" id="KAH6676157.1"/>
    </source>
</evidence>
<dbReference type="Proteomes" id="UP000770015">
    <property type="component" value="Unassembled WGS sequence"/>
</dbReference>
<reference evidence="2" key="1">
    <citation type="journal article" date="2021" name="Nat. Commun.">
        <title>Genetic determinants of endophytism in the Arabidopsis root mycobiome.</title>
        <authorList>
            <person name="Mesny F."/>
            <person name="Miyauchi S."/>
            <person name="Thiergart T."/>
            <person name="Pickel B."/>
            <person name="Atanasova L."/>
            <person name="Karlsson M."/>
            <person name="Huettel B."/>
            <person name="Barry K.W."/>
            <person name="Haridas S."/>
            <person name="Chen C."/>
            <person name="Bauer D."/>
            <person name="Andreopoulos W."/>
            <person name="Pangilinan J."/>
            <person name="LaButti K."/>
            <person name="Riley R."/>
            <person name="Lipzen A."/>
            <person name="Clum A."/>
            <person name="Drula E."/>
            <person name="Henrissat B."/>
            <person name="Kohler A."/>
            <person name="Grigoriev I.V."/>
            <person name="Martin F.M."/>
            <person name="Hacquard S."/>
        </authorList>
    </citation>
    <scope>NUCLEOTIDE SEQUENCE</scope>
    <source>
        <strain evidence="2">MPI-SDFR-AT-0117</strain>
    </source>
</reference>
<feature type="signal peptide" evidence="1">
    <location>
        <begin position="1"/>
        <end position="23"/>
    </location>
</feature>
<evidence type="ECO:0000256" key="1">
    <source>
        <dbReference type="SAM" id="SignalP"/>
    </source>
</evidence>
<keyword evidence="3" id="KW-1185">Reference proteome</keyword>
<protein>
    <recommendedName>
        <fullName evidence="4">Secreted protein</fullName>
    </recommendedName>
</protein>
<evidence type="ECO:0008006" key="4">
    <source>
        <dbReference type="Google" id="ProtNLM"/>
    </source>
</evidence>
<dbReference type="AlphaFoldDB" id="A0A9P9A7I7"/>
<proteinExistence type="predicted"/>
<keyword evidence="1" id="KW-0732">Signal</keyword>
<comment type="caution">
    <text evidence="2">The sequence shown here is derived from an EMBL/GenBank/DDBJ whole genome shotgun (WGS) entry which is preliminary data.</text>
</comment>
<gene>
    <name evidence="2" type="ORF">F5X68DRAFT_214091</name>
</gene>
<dbReference type="EMBL" id="JAGSXJ010000024">
    <property type="protein sequence ID" value="KAH6676157.1"/>
    <property type="molecule type" value="Genomic_DNA"/>
</dbReference>